<proteinExistence type="predicted"/>
<keyword evidence="2" id="KW-1185">Reference proteome</keyword>
<accession>A0ACC2P7F7</accession>
<dbReference type="EMBL" id="CM056742">
    <property type="protein sequence ID" value="KAJ8679371.1"/>
    <property type="molecule type" value="Genomic_DNA"/>
</dbReference>
<comment type="caution">
    <text evidence="1">The sequence shown here is derived from an EMBL/GenBank/DDBJ whole genome shotgun (WGS) entry which is preliminary data.</text>
</comment>
<gene>
    <name evidence="1" type="ORF">QAD02_015158</name>
</gene>
<name>A0ACC2P7F7_9HYME</name>
<sequence length="198" mass="21319">MKFLVVFAVVLISASVRAQDAAGTDSSTVAAVDLDKIENNVLAGFPAEQAGGAKLPEMPLPVTQPETTSQAPTESAQTSTAEPASEDSIGLRFWHIIERIINGSETVPKAAVKAAVDRLNRSLYDIFDYKLILLSECPEMKNVDLGRFAINTAEKILKGNNPEQAISDGLLRMRNRILRPFGLMVVAKSFTCPNSSSA</sequence>
<protein>
    <submittedName>
        <fullName evidence="1">Uncharacterized protein</fullName>
    </submittedName>
</protein>
<reference evidence="1" key="1">
    <citation type="submission" date="2023-04" db="EMBL/GenBank/DDBJ databases">
        <title>A chromosome-level genome assembly of the parasitoid wasp Eretmocerus hayati.</title>
        <authorList>
            <person name="Zhong Y."/>
            <person name="Liu S."/>
            <person name="Liu Y."/>
        </authorList>
    </citation>
    <scope>NUCLEOTIDE SEQUENCE</scope>
    <source>
        <strain evidence="1">ZJU_SS_LIU_2023</strain>
    </source>
</reference>
<organism evidence="1 2">
    <name type="scientific">Eretmocerus hayati</name>
    <dbReference type="NCBI Taxonomy" id="131215"/>
    <lineage>
        <taxon>Eukaryota</taxon>
        <taxon>Metazoa</taxon>
        <taxon>Ecdysozoa</taxon>
        <taxon>Arthropoda</taxon>
        <taxon>Hexapoda</taxon>
        <taxon>Insecta</taxon>
        <taxon>Pterygota</taxon>
        <taxon>Neoptera</taxon>
        <taxon>Endopterygota</taxon>
        <taxon>Hymenoptera</taxon>
        <taxon>Apocrita</taxon>
        <taxon>Proctotrupomorpha</taxon>
        <taxon>Chalcidoidea</taxon>
        <taxon>Aphelinidae</taxon>
        <taxon>Aphelininae</taxon>
        <taxon>Eretmocerus</taxon>
    </lineage>
</organism>
<evidence type="ECO:0000313" key="1">
    <source>
        <dbReference type="EMBL" id="KAJ8679371.1"/>
    </source>
</evidence>
<dbReference type="Proteomes" id="UP001239111">
    <property type="component" value="Chromosome 2"/>
</dbReference>
<evidence type="ECO:0000313" key="2">
    <source>
        <dbReference type="Proteomes" id="UP001239111"/>
    </source>
</evidence>